<organism evidence="1 2">
    <name type="scientific">Lysobacter dokdonensis DS-58</name>
    <dbReference type="NCBI Taxonomy" id="1300345"/>
    <lineage>
        <taxon>Bacteria</taxon>
        <taxon>Pseudomonadati</taxon>
        <taxon>Pseudomonadota</taxon>
        <taxon>Gammaproteobacteria</taxon>
        <taxon>Lysobacterales</taxon>
        <taxon>Lysobacteraceae</taxon>
        <taxon>Noviluteimonas</taxon>
    </lineage>
</organism>
<name>A0A0A2WJA9_9GAMM</name>
<reference evidence="1 2" key="1">
    <citation type="submission" date="2014-09" db="EMBL/GenBank/DDBJ databases">
        <title>Genome sequences of Lysobacter dokdonensis DS-58.</title>
        <authorList>
            <person name="Kim J.F."/>
            <person name="Kwak M.-J."/>
        </authorList>
    </citation>
    <scope>NUCLEOTIDE SEQUENCE [LARGE SCALE GENOMIC DNA]</scope>
    <source>
        <strain evidence="1 2">DS-58</strain>
    </source>
</reference>
<keyword evidence="2" id="KW-1185">Reference proteome</keyword>
<dbReference type="AlphaFoldDB" id="A0A0A2WJA9"/>
<accession>A0A0A2WJA9</accession>
<gene>
    <name evidence="1" type="ORF">LF41_2415</name>
</gene>
<dbReference type="GO" id="GO:0044659">
    <property type="term" value="P:viral release from host cell by cytolysis"/>
    <property type="evidence" value="ECO:0007669"/>
    <property type="project" value="InterPro"/>
</dbReference>
<dbReference type="Pfam" id="PF10746">
    <property type="entry name" value="Phage_holin_2_2"/>
    <property type="match status" value="1"/>
</dbReference>
<dbReference type="InterPro" id="IPR019682">
    <property type="entry name" value="Phage_T7_Gp17.5_holin"/>
</dbReference>
<evidence type="ECO:0000313" key="1">
    <source>
        <dbReference type="EMBL" id="KGQ19908.1"/>
    </source>
</evidence>
<comment type="caution">
    <text evidence="1">The sequence shown here is derived from an EMBL/GenBank/DDBJ whole genome shotgun (WGS) entry which is preliminary data.</text>
</comment>
<proteinExistence type="predicted"/>
<dbReference type="STRING" id="1300345.LF41_2415"/>
<dbReference type="Proteomes" id="UP000030518">
    <property type="component" value="Unassembled WGS sequence"/>
</dbReference>
<protein>
    <recommendedName>
        <fullName evidence="3">Holin</fullName>
    </recommendedName>
</protein>
<evidence type="ECO:0000313" key="2">
    <source>
        <dbReference type="Proteomes" id="UP000030518"/>
    </source>
</evidence>
<dbReference type="PATRIC" id="fig|1300345.3.peg.984"/>
<sequence length="64" mass="6902">MRSEVVDALKSAPPAGYLVGTVAGLSWSEWASIAALVYTCWLLGEKVWKVLGPKVKAWRAAQGK</sequence>
<dbReference type="EMBL" id="JRKJ01000005">
    <property type="protein sequence ID" value="KGQ19908.1"/>
    <property type="molecule type" value="Genomic_DNA"/>
</dbReference>
<evidence type="ECO:0008006" key="3">
    <source>
        <dbReference type="Google" id="ProtNLM"/>
    </source>
</evidence>